<accession>A0A2R8AP51</accession>
<dbReference type="InterPro" id="IPR036390">
    <property type="entry name" value="WH_DNA-bd_sf"/>
</dbReference>
<dbReference type="NCBIfam" id="NF008352">
    <property type="entry name" value="PRK11139.1"/>
    <property type="match status" value="1"/>
</dbReference>
<dbReference type="PANTHER" id="PTHR30537:SF74">
    <property type="entry name" value="HTH-TYPE TRANSCRIPTIONAL REGULATOR TRPI"/>
    <property type="match status" value="1"/>
</dbReference>
<dbReference type="Gene3D" id="3.40.190.10">
    <property type="entry name" value="Periplasmic binding protein-like II"/>
    <property type="match status" value="2"/>
</dbReference>
<keyword evidence="3" id="KW-0238">DNA-binding</keyword>
<evidence type="ECO:0000256" key="2">
    <source>
        <dbReference type="ARBA" id="ARBA00023015"/>
    </source>
</evidence>
<name>A0A2R8AP51_9RHOB</name>
<evidence type="ECO:0000256" key="3">
    <source>
        <dbReference type="ARBA" id="ARBA00023125"/>
    </source>
</evidence>
<dbReference type="InterPro" id="IPR000847">
    <property type="entry name" value="LysR_HTH_N"/>
</dbReference>
<organism evidence="6 7">
    <name type="scientific">Pseudoprimorskyibacter insulae</name>
    <dbReference type="NCBI Taxonomy" id="1695997"/>
    <lineage>
        <taxon>Bacteria</taxon>
        <taxon>Pseudomonadati</taxon>
        <taxon>Pseudomonadota</taxon>
        <taxon>Alphaproteobacteria</taxon>
        <taxon>Rhodobacterales</taxon>
        <taxon>Paracoccaceae</taxon>
        <taxon>Pseudoprimorskyibacter</taxon>
    </lineage>
</organism>
<dbReference type="GO" id="GO:0003700">
    <property type="term" value="F:DNA-binding transcription factor activity"/>
    <property type="evidence" value="ECO:0007669"/>
    <property type="project" value="InterPro"/>
</dbReference>
<dbReference type="SUPFAM" id="SSF53850">
    <property type="entry name" value="Periplasmic binding protein-like II"/>
    <property type="match status" value="1"/>
</dbReference>
<dbReference type="GO" id="GO:0006351">
    <property type="term" value="P:DNA-templated transcription"/>
    <property type="evidence" value="ECO:0007669"/>
    <property type="project" value="TreeGrafter"/>
</dbReference>
<gene>
    <name evidence="6" type="primary">gcvA_1</name>
    <name evidence="6" type="ORF">PRI8871_00233</name>
</gene>
<reference evidence="7" key="1">
    <citation type="submission" date="2018-03" db="EMBL/GenBank/DDBJ databases">
        <authorList>
            <person name="Rodrigo-Torres L."/>
            <person name="Arahal R. D."/>
            <person name="Lucena T."/>
        </authorList>
    </citation>
    <scope>NUCLEOTIDE SEQUENCE [LARGE SCALE GENOMIC DNA]</scope>
    <source>
        <strain evidence="7">CECT 8871</strain>
    </source>
</reference>
<evidence type="ECO:0000259" key="5">
    <source>
        <dbReference type="PROSITE" id="PS50931"/>
    </source>
</evidence>
<dbReference type="OrthoDB" id="9813056at2"/>
<protein>
    <submittedName>
        <fullName evidence="6">Glycine cleavage system transcriptional activator</fullName>
    </submittedName>
</protein>
<dbReference type="SUPFAM" id="SSF46785">
    <property type="entry name" value="Winged helix' DNA-binding domain"/>
    <property type="match status" value="1"/>
</dbReference>
<evidence type="ECO:0000256" key="4">
    <source>
        <dbReference type="ARBA" id="ARBA00023163"/>
    </source>
</evidence>
<dbReference type="InterPro" id="IPR036388">
    <property type="entry name" value="WH-like_DNA-bd_sf"/>
</dbReference>
<dbReference type="PRINTS" id="PR00039">
    <property type="entry name" value="HTHLYSR"/>
</dbReference>
<dbReference type="Gene3D" id="1.10.10.10">
    <property type="entry name" value="Winged helix-like DNA-binding domain superfamily/Winged helix DNA-binding domain"/>
    <property type="match status" value="1"/>
</dbReference>
<dbReference type="EMBL" id="OMOJ01000001">
    <property type="protein sequence ID" value="SPF77649.1"/>
    <property type="molecule type" value="Genomic_DNA"/>
</dbReference>
<comment type="similarity">
    <text evidence="1">Belongs to the LysR transcriptional regulatory family.</text>
</comment>
<dbReference type="PANTHER" id="PTHR30537">
    <property type="entry name" value="HTH-TYPE TRANSCRIPTIONAL REGULATOR"/>
    <property type="match status" value="1"/>
</dbReference>
<evidence type="ECO:0000256" key="1">
    <source>
        <dbReference type="ARBA" id="ARBA00009437"/>
    </source>
</evidence>
<keyword evidence="2" id="KW-0805">Transcription regulation</keyword>
<dbReference type="GO" id="GO:0043565">
    <property type="term" value="F:sequence-specific DNA binding"/>
    <property type="evidence" value="ECO:0007669"/>
    <property type="project" value="TreeGrafter"/>
</dbReference>
<dbReference type="Pfam" id="PF00126">
    <property type="entry name" value="HTH_1"/>
    <property type="match status" value="1"/>
</dbReference>
<dbReference type="Pfam" id="PF03466">
    <property type="entry name" value="LysR_substrate"/>
    <property type="match status" value="1"/>
</dbReference>
<dbReference type="FunFam" id="1.10.10.10:FF:000038">
    <property type="entry name" value="Glycine cleavage system transcriptional activator"/>
    <property type="match status" value="1"/>
</dbReference>
<dbReference type="RefSeq" id="WP_108884351.1">
    <property type="nucleotide sequence ID" value="NZ_OMOJ01000001.1"/>
</dbReference>
<dbReference type="CDD" id="cd08432">
    <property type="entry name" value="PBP2_GcdR_TrpI_HvrB_AmpR_like"/>
    <property type="match status" value="1"/>
</dbReference>
<dbReference type="InterPro" id="IPR005119">
    <property type="entry name" value="LysR_subst-bd"/>
</dbReference>
<dbReference type="InterPro" id="IPR058163">
    <property type="entry name" value="LysR-type_TF_proteobact-type"/>
</dbReference>
<evidence type="ECO:0000313" key="6">
    <source>
        <dbReference type="EMBL" id="SPF77649.1"/>
    </source>
</evidence>
<dbReference type="AlphaFoldDB" id="A0A2R8AP51"/>
<evidence type="ECO:0000313" key="7">
    <source>
        <dbReference type="Proteomes" id="UP000244904"/>
    </source>
</evidence>
<keyword evidence="7" id="KW-1185">Reference proteome</keyword>
<keyword evidence="4" id="KW-0804">Transcription</keyword>
<dbReference type="PROSITE" id="PS50931">
    <property type="entry name" value="HTH_LYSR"/>
    <property type="match status" value="1"/>
</dbReference>
<proteinExistence type="inferred from homology"/>
<sequence length="312" mass="33697">MSDRLPPLTALRAFDAAARHMSFAKAADELSVTPAALSFQIKSLETHLGAPVFRRLNRAVELTPAGEKLADALRDGFDRITAGWRAALRETRGKSLTVTAGPVITAKWLAPRIFEFARNHPGIELRFAASIRRMDFARDDVDAAIRFGTGPDEGLYSHPLLAEWVSPAMTPALAEKYKTPGSLLQAPLIVDESLEFLSPVPDWTAWFKANGMTVAAPSGARFSQADHAMDAALAGTGVLLARRSLAAHDLHSGRLVAPFDVAVSTKGQLRFVCPQSATKRPEVEAFLAWVLSETELGASTWTDKTVVAVEGL</sequence>
<dbReference type="Proteomes" id="UP000244904">
    <property type="component" value="Unassembled WGS sequence"/>
</dbReference>
<feature type="domain" description="HTH lysR-type" evidence="5">
    <location>
        <begin position="6"/>
        <end position="63"/>
    </location>
</feature>